<feature type="region of interest" description="Disordered" evidence="7">
    <location>
        <begin position="97"/>
        <end position="150"/>
    </location>
</feature>
<dbReference type="PANTHER" id="PTHR21011:SF1">
    <property type="entry name" value="SMALL RIBOSOMAL SUBUNIT PROTEIN BS6M"/>
    <property type="match status" value="1"/>
</dbReference>
<dbReference type="InterPro" id="IPR000529">
    <property type="entry name" value="Ribosomal_bS6"/>
</dbReference>
<keyword evidence="6" id="KW-0699">rRNA-binding</keyword>
<organism evidence="8 9">
    <name type="scientific">Sphingomonas longa</name>
    <dbReference type="NCBI Taxonomy" id="2778730"/>
    <lineage>
        <taxon>Bacteria</taxon>
        <taxon>Pseudomonadati</taxon>
        <taxon>Pseudomonadota</taxon>
        <taxon>Alphaproteobacteria</taxon>
        <taxon>Sphingomonadales</taxon>
        <taxon>Sphingomonadaceae</taxon>
        <taxon>Sphingomonas</taxon>
    </lineage>
</organism>
<dbReference type="Pfam" id="PF01250">
    <property type="entry name" value="Ribosomal_S6"/>
    <property type="match status" value="1"/>
</dbReference>
<dbReference type="RefSeq" id="WP_204193418.1">
    <property type="nucleotide sequence ID" value="NZ_JAFEMC010000001.1"/>
</dbReference>
<dbReference type="SUPFAM" id="SSF54995">
    <property type="entry name" value="Ribosomal protein S6"/>
    <property type="match status" value="1"/>
</dbReference>
<gene>
    <name evidence="6 8" type="primary">rpsF</name>
    <name evidence="8" type="ORF">ILT43_01245</name>
</gene>
<evidence type="ECO:0000256" key="3">
    <source>
        <dbReference type="ARBA" id="ARBA00023274"/>
    </source>
</evidence>
<dbReference type="GO" id="GO:0005840">
    <property type="term" value="C:ribosome"/>
    <property type="evidence" value="ECO:0007669"/>
    <property type="project" value="UniProtKB-KW"/>
</dbReference>
<comment type="similarity">
    <text evidence="1 6">Belongs to the bacterial ribosomal protein bS6 family.</text>
</comment>
<accession>A0ABS2D254</accession>
<evidence type="ECO:0000313" key="8">
    <source>
        <dbReference type="EMBL" id="MBM6574982.1"/>
    </source>
</evidence>
<sequence>MALYEHVFLARQDLAQAQVDALAEAATKIVQDNQGKVVKTETWGLRSLAYKIAKNRKAHYVMLEIDAPAGVVAELERQTQINEDVIRFMTVRVDELEEGPSAMMRKQERDRERRGDREGGRDGGPRGDRPDRGGDRGDRAPRRDREEEAA</sequence>
<reference evidence="8 9" key="1">
    <citation type="submission" date="2020-12" db="EMBL/GenBank/DDBJ databases">
        <title>Sphingomonas sp.</title>
        <authorList>
            <person name="Kim M.K."/>
        </authorList>
    </citation>
    <scope>NUCLEOTIDE SEQUENCE [LARGE SCALE GENOMIC DNA]</scope>
    <source>
        <strain evidence="8 9">BT552</strain>
    </source>
</reference>
<dbReference type="InterPro" id="IPR035980">
    <property type="entry name" value="Ribosomal_bS6_sf"/>
</dbReference>
<evidence type="ECO:0000256" key="2">
    <source>
        <dbReference type="ARBA" id="ARBA00022980"/>
    </source>
</evidence>
<keyword evidence="9" id="KW-1185">Reference proteome</keyword>
<evidence type="ECO:0000256" key="1">
    <source>
        <dbReference type="ARBA" id="ARBA00009512"/>
    </source>
</evidence>
<proteinExistence type="inferred from homology"/>
<dbReference type="Proteomes" id="UP000763641">
    <property type="component" value="Unassembled WGS sequence"/>
</dbReference>
<dbReference type="HAMAP" id="MF_00360">
    <property type="entry name" value="Ribosomal_bS6"/>
    <property type="match status" value="1"/>
</dbReference>
<keyword evidence="6" id="KW-0694">RNA-binding</keyword>
<dbReference type="InterPro" id="IPR014717">
    <property type="entry name" value="Transl_elong_EF1B/ribsomal_bS6"/>
</dbReference>
<dbReference type="CDD" id="cd00473">
    <property type="entry name" value="bS6"/>
    <property type="match status" value="1"/>
</dbReference>
<evidence type="ECO:0000256" key="7">
    <source>
        <dbReference type="SAM" id="MobiDB-lite"/>
    </source>
</evidence>
<comment type="caution">
    <text evidence="8">The sequence shown here is derived from an EMBL/GenBank/DDBJ whole genome shotgun (WGS) entry which is preliminary data.</text>
</comment>
<keyword evidence="3 6" id="KW-0687">Ribonucleoprotein</keyword>
<evidence type="ECO:0000256" key="5">
    <source>
        <dbReference type="ARBA" id="ARBA00035294"/>
    </source>
</evidence>
<evidence type="ECO:0000256" key="6">
    <source>
        <dbReference type="HAMAP-Rule" id="MF_00360"/>
    </source>
</evidence>
<dbReference type="PANTHER" id="PTHR21011">
    <property type="entry name" value="MITOCHONDRIAL 28S RIBOSOMAL PROTEIN S6"/>
    <property type="match status" value="1"/>
</dbReference>
<keyword evidence="2 6" id="KW-0689">Ribosomal protein</keyword>
<dbReference type="NCBIfam" id="TIGR00166">
    <property type="entry name" value="S6"/>
    <property type="match status" value="1"/>
</dbReference>
<evidence type="ECO:0000313" key="9">
    <source>
        <dbReference type="Proteomes" id="UP000763641"/>
    </source>
</evidence>
<evidence type="ECO:0000256" key="4">
    <source>
        <dbReference type="ARBA" id="ARBA00035104"/>
    </source>
</evidence>
<name>A0ABS2D254_9SPHN</name>
<dbReference type="EMBL" id="JAFEMC010000001">
    <property type="protein sequence ID" value="MBM6574982.1"/>
    <property type="molecule type" value="Genomic_DNA"/>
</dbReference>
<protein>
    <recommendedName>
        <fullName evidence="5 6">Small ribosomal subunit protein bS6</fullName>
    </recommendedName>
</protein>
<comment type="function">
    <text evidence="4 6">Binds together with bS18 to 16S ribosomal RNA.</text>
</comment>
<dbReference type="Gene3D" id="3.30.70.60">
    <property type="match status" value="1"/>
</dbReference>
<feature type="compositionally biased region" description="Basic and acidic residues" evidence="7">
    <location>
        <begin position="105"/>
        <end position="150"/>
    </location>
</feature>
<dbReference type="InterPro" id="IPR020814">
    <property type="entry name" value="Ribosomal_S6_plastid/chlpt"/>
</dbReference>